<name>A0A0F6A9W9_9GAMM</name>
<keyword evidence="1" id="KW-1133">Transmembrane helix</keyword>
<proteinExistence type="predicted"/>
<comment type="caution">
    <text evidence="2">The sequence shown here is derived from an EMBL/GenBank/DDBJ whole genome shotgun (WGS) entry which is preliminary data.</text>
</comment>
<dbReference type="EMBL" id="AUXW01000155">
    <property type="protein sequence ID" value="KKE82928.1"/>
    <property type="molecule type" value="Genomic_DNA"/>
</dbReference>
<sequence>MVAVHSAYSWYAFIFLQKGLVMKKIVSLLVFMMSLMAFNSLASVIGDTATIHRAYPNIYTNYVPPVSTVVTADATDAVMLQSHTLININNGTITIDFQNSSRFVGADGHTFDGYIFRGFSFPITQANLIRSDIQTTHVTFDQDNIYIDISGGFSSGDKIIVSFDVESPARNAFINIDNLAPSLTLPVEGGLVNFDKSMQNLGGTAATYEIYVHLVFPNGQVRPLNTPQIYTLQPQQQKISQGFGVDVKPWFPQGQYSVVYTAIDTFNGQFYTASDVFLKQ</sequence>
<accession>A0A0F6A9W9</accession>
<dbReference type="Proteomes" id="UP000033434">
    <property type="component" value="Unassembled WGS sequence"/>
</dbReference>
<protein>
    <submittedName>
        <fullName evidence="2">Uncharacterized protein</fullName>
    </submittedName>
</protein>
<evidence type="ECO:0000313" key="3">
    <source>
        <dbReference type="Proteomes" id="UP000033434"/>
    </source>
</evidence>
<feature type="transmembrane region" description="Helical" evidence="1">
    <location>
        <begin position="25"/>
        <end position="46"/>
    </location>
</feature>
<dbReference type="AlphaFoldDB" id="A0A0F6A9W9"/>
<keyword evidence="1" id="KW-0812">Transmembrane</keyword>
<gene>
    <name evidence="2" type="ORF">N479_16080</name>
</gene>
<evidence type="ECO:0000313" key="2">
    <source>
        <dbReference type="EMBL" id="KKE82928.1"/>
    </source>
</evidence>
<evidence type="ECO:0000256" key="1">
    <source>
        <dbReference type="SAM" id="Phobius"/>
    </source>
</evidence>
<keyword evidence="1" id="KW-0472">Membrane</keyword>
<dbReference type="PATRIC" id="fig|1129367.4.peg.3188"/>
<dbReference type="Gene3D" id="2.60.40.3880">
    <property type="match status" value="1"/>
</dbReference>
<organism evidence="2 3">
    <name type="scientific">Pseudoalteromonas luteoviolacea S4054</name>
    <dbReference type="NCBI Taxonomy" id="1129367"/>
    <lineage>
        <taxon>Bacteria</taxon>
        <taxon>Pseudomonadati</taxon>
        <taxon>Pseudomonadota</taxon>
        <taxon>Gammaproteobacteria</taxon>
        <taxon>Alteromonadales</taxon>
        <taxon>Pseudoalteromonadaceae</taxon>
        <taxon>Pseudoalteromonas</taxon>
    </lineage>
</organism>
<reference evidence="2 3" key="1">
    <citation type="journal article" date="2015" name="BMC Genomics">
        <title>Genome mining reveals unlocked bioactive potential of marine Gram-negative bacteria.</title>
        <authorList>
            <person name="Machado H."/>
            <person name="Sonnenschein E.C."/>
            <person name="Melchiorsen J."/>
            <person name="Gram L."/>
        </authorList>
    </citation>
    <scope>NUCLEOTIDE SEQUENCE [LARGE SCALE GENOMIC DNA]</scope>
    <source>
        <strain evidence="2 3">S4054</strain>
    </source>
</reference>